<evidence type="ECO:0000313" key="1">
    <source>
        <dbReference type="EMBL" id="KFB42640.1"/>
    </source>
</evidence>
<dbReference type="PANTHER" id="PTHR11012">
    <property type="entry name" value="PROTEIN KINASE-LIKE DOMAIN-CONTAINING"/>
    <property type="match status" value="1"/>
</dbReference>
<dbReference type="OrthoDB" id="190089at2759"/>
<sequence length="169" mass="19704">MFSADRQQVKLLDLQTMRCTTPVIDILHLLFTSTGHEVRQRHTGDLLLHYQRSLFDALDEHLCVLEDQKLAGKLQRGFEELFAYGRLRAEYDRCLPYGLGIAMWLLPAVTFNPNQILDLDEVTINDFKTNNHEKKIAQMVSVDYHKRMRDIALELYEQGVLQRLRNGCI</sequence>
<reference evidence="1 3" key="1">
    <citation type="journal article" date="2014" name="BMC Genomics">
        <title>Genome sequence of Anopheles sinensis provides insight into genetics basis of mosquito competence for malaria parasites.</title>
        <authorList>
            <person name="Zhou D."/>
            <person name="Zhang D."/>
            <person name="Ding G."/>
            <person name="Shi L."/>
            <person name="Hou Q."/>
            <person name="Ye Y."/>
            <person name="Xu Y."/>
            <person name="Zhou H."/>
            <person name="Xiong C."/>
            <person name="Li S."/>
            <person name="Yu J."/>
            <person name="Hong S."/>
            <person name="Yu X."/>
            <person name="Zou P."/>
            <person name="Chen C."/>
            <person name="Chang X."/>
            <person name="Wang W."/>
            <person name="Lv Y."/>
            <person name="Sun Y."/>
            <person name="Ma L."/>
            <person name="Shen B."/>
            <person name="Zhu C."/>
        </authorList>
    </citation>
    <scope>NUCLEOTIDE SEQUENCE [LARGE SCALE GENOMIC DNA]</scope>
</reference>
<organism evidence="1">
    <name type="scientific">Anopheles sinensis</name>
    <name type="common">Mosquito</name>
    <dbReference type="NCBI Taxonomy" id="74873"/>
    <lineage>
        <taxon>Eukaryota</taxon>
        <taxon>Metazoa</taxon>
        <taxon>Ecdysozoa</taxon>
        <taxon>Arthropoda</taxon>
        <taxon>Hexapoda</taxon>
        <taxon>Insecta</taxon>
        <taxon>Pterygota</taxon>
        <taxon>Neoptera</taxon>
        <taxon>Endopterygota</taxon>
        <taxon>Diptera</taxon>
        <taxon>Nematocera</taxon>
        <taxon>Culicoidea</taxon>
        <taxon>Culicidae</taxon>
        <taxon>Anophelinae</taxon>
        <taxon>Anopheles</taxon>
    </lineage>
</organism>
<evidence type="ECO:0000313" key="2">
    <source>
        <dbReference type="EnsemblMetazoa" id="ASIC010375-PA"/>
    </source>
</evidence>
<protein>
    <submittedName>
        <fullName evidence="1">AGAP002181-PA-like protein</fullName>
    </submittedName>
</protein>
<accession>A0A084VXE6</accession>
<dbReference type="Pfam" id="PF02958">
    <property type="entry name" value="EcKL"/>
    <property type="match status" value="1"/>
</dbReference>
<reference evidence="2" key="2">
    <citation type="submission" date="2020-05" db="UniProtKB">
        <authorList>
            <consortium name="EnsemblMetazoa"/>
        </authorList>
    </citation>
    <scope>IDENTIFICATION</scope>
</reference>
<dbReference type="EMBL" id="ATLV01018026">
    <property type="status" value="NOT_ANNOTATED_CDS"/>
    <property type="molecule type" value="Genomic_DNA"/>
</dbReference>
<gene>
    <name evidence="1" type="ORF">ZHAS_00010375</name>
</gene>
<proteinExistence type="predicted"/>
<name>A0A084VXE6_ANOSI</name>
<dbReference type="InterPro" id="IPR004119">
    <property type="entry name" value="EcKL"/>
</dbReference>
<dbReference type="AlphaFoldDB" id="A0A084VXE6"/>
<dbReference type="VEuPathDB" id="VectorBase:ASIC010375"/>
<dbReference type="Proteomes" id="UP000030765">
    <property type="component" value="Unassembled WGS sequence"/>
</dbReference>
<dbReference type="EMBL" id="KE525209">
    <property type="protein sequence ID" value="KFB42640.1"/>
    <property type="molecule type" value="Genomic_DNA"/>
</dbReference>
<evidence type="ECO:0000313" key="3">
    <source>
        <dbReference type="Proteomes" id="UP000030765"/>
    </source>
</evidence>
<keyword evidence="3" id="KW-1185">Reference proteome</keyword>
<dbReference type="EnsemblMetazoa" id="ASIC010375-RA">
    <property type="protein sequence ID" value="ASIC010375-PA"/>
    <property type="gene ID" value="ASIC010375"/>
</dbReference>
<dbReference type="PANTHER" id="PTHR11012:SF47">
    <property type="entry name" value="GH22833P"/>
    <property type="match status" value="1"/>
</dbReference>